<accession>A0A6J4HD34</accession>
<organism evidence="7">
    <name type="scientific">uncultured Acidimicrobiales bacterium</name>
    <dbReference type="NCBI Taxonomy" id="310071"/>
    <lineage>
        <taxon>Bacteria</taxon>
        <taxon>Bacillati</taxon>
        <taxon>Actinomycetota</taxon>
        <taxon>Acidimicrobiia</taxon>
        <taxon>Acidimicrobiales</taxon>
        <taxon>environmental samples</taxon>
    </lineage>
</organism>
<feature type="domain" description="YqgF/RNase H-like" evidence="6">
    <location>
        <begin position="1"/>
        <end position="102"/>
    </location>
</feature>
<keyword evidence="2 5" id="KW-0690">Ribosome biogenesis</keyword>
<dbReference type="InterPro" id="IPR006641">
    <property type="entry name" value="YqgF/RNaseH-like_dom"/>
</dbReference>
<evidence type="ECO:0000256" key="4">
    <source>
        <dbReference type="ARBA" id="ARBA00022801"/>
    </source>
</evidence>
<keyword evidence="3 5" id="KW-0540">Nuclease</keyword>
<evidence type="ECO:0000256" key="2">
    <source>
        <dbReference type="ARBA" id="ARBA00022517"/>
    </source>
</evidence>
<evidence type="ECO:0000313" key="7">
    <source>
        <dbReference type="EMBL" id="CAA9218124.1"/>
    </source>
</evidence>
<dbReference type="GO" id="GO:0004518">
    <property type="term" value="F:nuclease activity"/>
    <property type="evidence" value="ECO:0007669"/>
    <property type="project" value="UniProtKB-KW"/>
</dbReference>
<protein>
    <recommendedName>
        <fullName evidence="5">Putative pre-16S rRNA nuclease</fullName>
        <ecNumber evidence="5">3.1.-.-</ecNumber>
    </recommendedName>
</protein>
<dbReference type="SMART" id="SM00732">
    <property type="entry name" value="YqgFc"/>
    <property type="match status" value="1"/>
</dbReference>
<dbReference type="InterPro" id="IPR005227">
    <property type="entry name" value="YqgF"/>
</dbReference>
<dbReference type="Pfam" id="PF03652">
    <property type="entry name" value="RuvX"/>
    <property type="match status" value="1"/>
</dbReference>
<dbReference type="EC" id="3.1.-.-" evidence="5"/>
<dbReference type="InterPro" id="IPR037027">
    <property type="entry name" value="YqgF/RNaseH-like_dom_sf"/>
</dbReference>
<name>A0A6J4HD34_9ACTN</name>
<keyword evidence="4 5" id="KW-0378">Hydrolase</keyword>
<comment type="similarity">
    <text evidence="5">Belongs to the YqgF HJR family.</text>
</comment>
<proteinExistence type="inferred from homology"/>
<dbReference type="AlphaFoldDB" id="A0A6J4HD34"/>
<dbReference type="PANTHER" id="PTHR33317:SF4">
    <property type="entry name" value="POLYNUCLEOTIDYL TRANSFERASE, RIBONUCLEASE H-LIKE SUPERFAMILY PROTEIN"/>
    <property type="match status" value="1"/>
</dbReference>
<comment type="function">
    <text evidence="5">Could be a nuclease involved in processing of the 5'-end of pre-16S rRNA.</text>
</comment>
<dbReference type="HAMAP" id="MF_00651">
    <property type="entry name" value="Nuclease_YqgF"/>
    <property type="match status" value="1"/>
</dbReference>
<dbReference type="CDD" id="cd16964">
    <property type="entry name" value="YqgF"/>
    <property type="match status" value="1"/>
</dbReference>
<dbReference type="InterPro" id="IPR012337">
    <property type="entry name" value="RNaseH-like_sf"/>
</dbReference>
<gene>
    <name evidence="7" type="ORF">AVDCRST_MAG10-504</name>
</gene>
<dbReference type="SUPFAM" id="SSF53098">
    <property type="entry name" value="Ribonuclease H-like"/>
    <property type="match status" value="1"/>
</dbReference>
<evidence type="ECO:0000256" key="5">
    <source>
        <dbReference type="HAMAP-Rule" id="MF_00651"/>
    </source>
</evidence>
<dbReference type="NCBIfam" id="TIGR00250">
    <property type="entry name" value="RNAse_H_YqgF"/>
    <property type="match status" value="1"/>
</dbReference>
<dbReference type="Gene3D" id="3.30.420.140">
    <property type="entry name" value="YqgF/RNase H-like domain"/>
    <property type="match status" value="1"/>
</dbReference>
<dbReference type="GO" id="GO:0016788">
    <property type="term" value="F:hydrolase activity, acting on ester bonds"/>
    <property type="evidence" value="ECO:0007669"/>
    <property type="project" value="UniProtKB-UniRule"/>
</dbReference>
<keyword evidence="1 5" id="KW-0963">Cytoplasm</keyword>
<evidence type="ECO:0000256" key="1">
    <source>
        <dbReference type="ARBA" id="ARBA00022490"/>
    </source>
</evidence>
<evidence type="ECO:0000256" key="3">
    <source>
        <dbReference type="ARBA" id="ARBA00022722"/>
    </source>
</evidence>
<dbReference type="GO" id="GO:0005829">
    <property type="term" value="C:cytosol"/>
    <property type="evidence" value="ECO:0007669"/>
    <property type="project" value="TreeGrafter"/>
</dbReference>
<dbReference type="EMBL" id="CADCTB010000033">
    <property type="protein sequence ID" value="CAA9218124.1"/>
    <property type="molecule type" value="Genomic_DNA"/>
</dbReference>
<sequence>MRAVALDLGTRRIGVAVSDAGGIMATPYSVIQRSGDVSADRARVAEIVQEVGAGLVVVGLPLSLDGSEGPAARAALEEADALRQVLDVPVECHDERLTSVTANRSLTEAGVTGRKRRRAREAGAVDQAAAAVVLQSWLDTRRSGGGI</sequence>
<evidence type="ECO:0000259" key="6">
    <source>
        <dbReference type="SMART" id="SM00732"/>
    </source>
</evidence>
<reference evidence="7" key="1">
    <citation type="submission" date="2020-02" db="EMBL/GenBank/DDBJ databases">
        <authorList>
            <person name="Meier V. D."/>
        </authorList>
    </citation>
    <scope>NUCLEOTIDE SEQUENCE</scope>
    <source>
        <strain evidence="7">AVDCRST_MAG10</strain>
    </source>
</reference>
<dbReference type="GO" id="GO:0000967">
    <property type="term" value="P:rRNA 5'-end processing"/>
    <property type="evidence" value="ECO:0007669"/>
    <property type="project" value="UniProtKB-UniRule"/>
</dbReference>
<dbReference type="PANTHER" id="PTHR33317">
    <property type="entry name" value="POLYNUCLEOTIDYL TRANSFERASE, RIBONUCLEASE H-LIKE SUPERFAMILY PROTEIN"/>
    <property type="match status" value="1"/>
</dbReference>
<comment type="subcellular location">
    <subcellularLocation>
        <location evidence="5">Cytoplasm</location>
    </subcellularLocation>
</comment>